<reference evidence="1" key="1">
    <citation type="submission" date="2020-05" db="EMBL/GenBank/DDBJ databases">
        <authorList>
            <person name="Chiriac C."/>
            <person name="Salcher M."/>
            <person name="Ghai R."/>
            <person name="Kavagutti S V."/>
        </authorList>
    </citation>
    <scope>NUCLEOTIDE SEQUENCE</scope>
</reference>
<name>A0A6J7ENT1_9ZZZZ</name>
<gene>
    <name evidence="1" type="ORF">UFOPK3472_01049</name>
</gene>
<accession>A0A6J7ENT1</accession>
<organism evidence="1">
    <name type="scientific">freshwater metagenome</name>
    <dbReference type="NCBI Taxonomy" id="449393"/>
    <lineage>
        <taxon>unclassified sequences</taxon>
        <taxon>metagenomes</taxon>
        <taxon>ecological metagenomes</taxon>
    </lineage>
</organism>
<dbReference type="EMBL" id="CAFBLX010000051">
    <property type="protein sequence ID" value="CAB4884736.1"/>
    <property type="molecule type" value="Genomic_DNA"/>
</dbReference>
<sequence length="70" mass="7320">MNQALKTQAEEHGAEFVDTEALSVGHDVCAAVDQRYFEGVIPENPAAPLHPTAAGMAAIGDEIASIARSE</sequence>
<dbReference type="Gene3D" id="3.40.50.1110">
    <property type="entry name" value="SGNH hydrolase"/>
    <property type="match status" value="1"/>
</dbReference>
<dbReference type="AlphaFoldDB" id="A0A6J7ENT1"/>
<protein>
    <submittedName>
        <fullName evidence="1">Unannotated protein</fullName>
    </submittedName>
</protein>
<dbReference type="SUPFAM" id="SSF52266">
    <property type="entry name" value="SGNH hydrolase"/>
    <property type="match status" value="1"/>
</dbReference>
<dbReference type="InterPro" id="IPR036514">
    <property type="entry name" value="SGNH_hydro_sf"/>
</dbReference>
<proteinExistence type="predicted"/>
<evidence type="ECO:0000313" key="1">
    <source>
        <dbReference type="EMBL" id="CAB4884736.1"/>
    </source>
</evidence>